<dbReference type="GO" id="GO:0005886">
    <property type="term" value="C:plasma membrane"/>
    <property type="evidence" value="ECO:0007669"/>
    <property type="project" value="UniProtKB-SubCell"/>
</dbReference>
<organism evidence="15 16">
    <name type="scientific">Microvirga thermotolerans</name>
    <dbReference type="NCBI Taxonomy" id="2651334"/>
    <lineage>
        <taxon>Bacteria</taxon>
        <taxon>Pseudomonadati</taxon>
        <taxon>Pseudomonadota</taxon>
        <taxon>Alphaproteobacteria</taxon>
        <taxon>Hyphomicrobiales</taxon>
        <taxon>Methylobacteriaceae</taxon>
        <taxon>Microvirga</taxon>
    </lineage>
</organism>
<keyword evidence="11 12" id="KW-0472">Membrane</keyword>
<feature type="transmembrane region" description="Helical" evidence="12">
    <location>
        <begin position="141"/>
        <end position="163"/>
    </location>
</feature>
<keyword evidence="10 12" id="KW-0482">Metalloprotease</keyword>
<dbReference type="GO" id="GO:0004222">
    <property type="term" value="F:metalloendopeptidase activity"/>
    <property type="evidence" value="ECO:0007669"/>
    <property type="project" value="UniProtKB-UniRule"/>
</dbReference>
<dbReference type="KEGG" id="mico:GDR74_02090"/>
<keyword evidence="16" id="KW-1185">Reference proteome</keyword>
<dbReference type="InterPro" id="IPR050083">
    <property type="entry name" value="HtpX_protease"/>
</dbReference>
<feature type="binding site" evidence="12">
    <location>
        <position position="134"/>
    </location>
    <ligand>
        <name>Zn(2+)</name>
        <dbReference type="ChEBI" id="CHEBI:29105"/>
        <note>catalytic</note>
    </ligand>
</feature>
<dbReference type="Pfam" id="PF01435">
    <property type="entry name" value="Peptidase_M48"/>
    <property type="match status" value="1"/>
</dbReference>
<feature type="region of interest" description="Disordered" evidence="13">
    <location>
        <begin position="282"/>
        <end position="308"/>
    </location>
</feature>
<evidence type="ECO:0000256" key="6">
    <source>
        <dbReference type="ARBA" id="ARBA00022723"/>
    </source>
</evidence>
<keyword evidence="7 12" id="KW-0378">Hydrolase</keyword>
<dbReference type="AlphaFoldDB" id="A0A5P9JUH5"/>
<dbReference type="CDD" id="cd07336">
    <property type="entry name" value="M48B_HtpX_like"/>
    <property type="match status" value="1"/>
</dbReference>
<evidence type="ECO:0000256" key="13">
    <source>
        <dbReference type="SAM" id="MobiDB-lite"/>
    </source>
</evidence>
<reference evidence="15 16" key="1">
    <citation type="submission" date="2019-10" db="EMBL/GenBank/DDBJ databases">
        <title>Isolation, Identification of Microvirga thermotolerans HR1, a novel thermophilic bacterium and Comparative Genomics of the genus Microvirga.</title>
        <authorList>
            <person name="Li J."/>
            <person name="Zhang W."/>
            <person name="Lin M."/>
            <person name="Wang J."/>
        </authorList>
    </citation>
    <scope>NUCLEOTIDE SEQUENCE [LARGE SCALE GENOMIC DNA]</scope>
    <source>
        <strain evidence="15 16">HR1</strain>
    </source>
</reference>
<keyword evidence="3 12" id="KW-1003">Cell membrane</keyword>
<comment type="caution">
    <text evidence="12">Lacks conserved residue(s) required for the propagation of feature annotation.</text>
</comment>
<comment type="subcellular location">
    <subcellularLocation>
        <location evidence="1 12">Cell membrane</location>
        <topology evidence="1 12">Multi-pass membrane protein</topology>
    </subcellularLocation>
</comment>
<feature type="transmembrane region" description="Helical" evidence="12">
    <location>
        <begin position="175"/>
        <end position="194"/>
    </location>
</feature>
<evidence type="ECO:0000256" key="9">
    <source>
        <dbReference type="ARBA" id="ARBA00022989"/>
    </source>
</evidence>
<sequence length="308" mass="32132">MNTFKTGLLLAALTALFGVVGYLLGGASGMLIALGLAVATNLYAYWNSDRLALAAHQAVEVDEATAPDLVRMVRELARRAGLPMPRVYLIENPQPNAFATGRNPENAAVAVTTGLLDTLTPTEVAGVIAHELAHIRNRDTLIMTVSATVAGAIASLAQFGFLFGGRGDDRPSPAVMLLTALVAPFAAMILQMAISRSREYDADRMGATILGQPLALASALAKIAGGVAHVPNMDAERHPATAPLFIVNPLSGRGMDNLFSTHPATENRIAALHALAQEMGQAPAPAGSFTRTAPSSPWNAGARKGPWG</sequence>
<protein>
    <recommendedName>
        <fullName evidence="12">Protease HtpX homolog</fullName>
        <ecNumber evidence="12">3.4.24.-</ecNumber>
    </recommendedName>
</protein>
<dbReference type="NCBIfam" id="NF002826">
    <property type="entry name" value="PRK03001.1"/>
    <property type="match status" value="1"/>
</dbReference>
<evidence type="ECO:0000256" key="7">
    <source>
        <dbReference type="ARBA" id="ARBA00022801"/>
    </source>
</evidence>
<keyword evidence="5 12" id="KW-0812">Transmembrane</keyword>
<keyword evidence="6 12" id="KW-0479">Metal-binding</keyword>
<dbReference type="Proteomes" id="UP000325614">
    <property type="component" value="Chromosome"/>
</dbReference>
<dbReference type="Gene3D" id="3.30.2010.10">
    <property type="entry name" value="Metalloproteases ('zincins'), catalytic domain"/>
    <property type="match status" value="1"/>
</dbReference>
<evidence type="ECO:0000256" key="4">
    <source>
        <dbReference type="ARBA" id="ARBA00022670"/>
    </source>
</evidence>
<comment type="similarity">
    <text evidence="2 12">Belongs to the peptidase M48B family.</text>
</comment>
<dbReference type="PANTHER" id="PTHR43221:SF1">
    <property type="entry name" value="PROTEASE HTPX"/>
    <property type="match status" value="1"/>
</dbReference>
<dbReference type="EC" id="3.4.24.-" evidence="12"/>
<feature type="active site" evidence="12">
    <location>
        <position position="131"/>
    </location>
</feature>
<evidence type="ECO:0000313" key="15">
    <source>
        <dbReference type="EMBL" id="QFU15100.1"/>
    </source>
</evidence>
<evidence type="ECO:0000256" key="1">
    <source>
        <dbReference type="ARBA" id="ARBA00004651"/>
    </source>
</evidence>
<evidence type="ECO:0000256" key="2">
    <source>
        <dbReference type="ARBA" id="ARBA00009779"/>
    </source>
</evidence>
<feature type="compositionally biased region" description="Polar residues" evidence="13">
    <location>
        <begin position="289"/>
        <end position="298"/>
    </location>
</feature>
<dbReference type="InterPro" id="IPR022919">
    <property type="entry name" value="Pept_M48_protease_HtpX"/>
</dbReference>
<feature type="domain" description="Peptidase M48" evidence="14">
    <location>
        <begin position="64"/>
        <end position="274"/>
    </location>
</feature>
<keyword evidence="9 12" id="KW-1133">Transmembrane helix</keyword>
<proteinExistence type="inferred from homology"/>
<dbReference type="RefSeq" id="WP_152584750.1">
    <property type="nucleotide sequence ID" value="NZ_CP045423.1"/>
</dbReference>
<dbReference type="PANTHER" id="PTHR43221">
    <property type="entry name" value="PROTEASE HTPX"/>
    <property type="match status" value="1"/>
</dbReference>
<dbReference type="HAMAP" id="MF_00188">
    <property type="entry name" value="Pept_M48_protease_HtpX"/>
    <property type="match status" value="1"/>
</dbReference>
<dbReference type="GO" id="GO:0008270">
    <property type="term" value="F:zinc ion binding"/>
    <property type="evidence" value="ECO:0007669"/>
    <property type="project" value="UniProtKB-UniRule"/>
</dbReference>
<evidence type="ECO:0000259" key="14">
    <source>
        <dbReference type="Pfam" id="PF01435"/>
    </source>
</evidence>
<feature type="binding site" evidence="12">
    <location>
        <position position="130"/>
    </location>
    <ligand>
        <name>Zn(2+)</name>
        <dbReference type="ChEBI" id="CHEBI:29105"/>
        <note>catalytic</note>
    </ligand>
</feature>
<evidence type="ECO:0000256" key="3">
    <source>
        <dbReference type="ARBA" id="ARBA00022475"/>
    </source>
</evidence>
<dbReference type="NCBIfam" id="NF002363">
    <property type="entry name" value="PRK01345.1"/>
    <property type="match status" value="1"/>
</dbReference>
<evidence type="ECO:0000256" key="5">
    <source>
        <dbReference type="ARBA" id="ARBA00022692"/>
    </source>
</evidence>
<gene>
    <name evidence="12 15" type="primary">htpX</name>
    <name evidence="15" type="ORF">GDR74_02090</name>
</gene>
<name>A0A5P9JUH5_9HYPH</name>
<keyword evidence="4 12" id="KW-0645">Protease</keyword>
<dbReference type="InterPro" id="IPR001915">
    <property type="entry name" value="Peptidase_M48"/>
</dbReference>
<feature type="binding site" evidence="12">
    <location>
        <position position="199"/>
    </location>
    <ligand>
        <name>Zn(2+)</name>
        <dbReference type="ChEBI" id="CHEBI:29105"/>
        <note>catalytic</note>
    </ligand>
</feature>
<evidence type="ECO:0000256" key="11">
    <source>
        <dbReference type="ARBA" id="ARBA00023136"/>
    </source>
</evidence>
<dbReference type="GO" id="GO:0006508">
    <property type="term" value="P:proteolysis"/>
    <property type="evidence" value="ECO:0007669"/>
    <property type="project" value="UniProtKB-KW"/>
</dbReference>
<evidence type="ECO:0000256" key="8">
    <source>
        <dbReference type="ARBA" id="ARBA00022833"/>
    </source>
</evidence>
<evidence type="ECO:0000313" key="16">
    <source>
        <dbReference type="Proteomes" id="UP000325614"/>
    </source>
</evidence>
<comment type="cofactor">
    <cofactor evidence="12">
        <name>Zn(2+)</name>
        <dbReference type="ChEBI" id="CHEBI:29105"/>
    </cofactor>
    <text evidence="12">Binds 1 zinc ion per subunit.</text>
</comment>
<dbReference type="EMBL" id="CP045423">
    <property type="protein sequence ID" value="QFU15100.1"/>
    <property type="molecule type" value="Genomic_DNA"/>
</dbReference>
<evidence type="ECO:0000256" key="10">
    <source>
        <dbReference type="ARBA" id="ARBA00023049"/>
    </source>
</evidence>
<accession>A0A5P9JUH5</accession>
<keyword evidence="8 12" id="KW-0862">Zinc</keyword>
<evidence type="ECO:0000256" key="12">
    <source>
        <dbReference type="HAMAP-Rule" id="MF_00188"/>
    </source>
</evidence>